<reference evidence="2" key="1">
    <citation type="journal article" date="2020" name="G3 (Bethesda)">
        <title>High-Quality Assemblies for Three Invasive Social Wasps from the &lt;i&gt;Vespula&lt;/i&gt; Genus.</title>
        <authorList>
            <person name="Harrop T.W.R."/>
            <person name="Guhlin J."/>
            <person name="McLaughlin G.M."/>
            <person name="Permina E."/>
            <person name="Stockwell P."/>
            <person name="Gilligan J."/>
            <person name="Le Lec M.F."/>
            <person name="Gruber M.A.M."/>
            <person name="Quinn O."/>
            <person name="Lovegrove M."/>
            <person name="Duncan E.J."/>
            <person name="Remnant E.J."/>
            <person name="Van Eeckhoven J."/>
            <person name="Graham B."/>
            <person name="Knapp R.A."/>
            <person name="Langford K.W."/>
            <person name="Kronenberg Z."/>
            <person name="Press M.O."/>
            <person name="Eacker S.M."/>
            <person name="Wilson-Rankin E.E."/>
            <person name="Purcell J."/>
            <person name="Lester P.J."/>
            <person name="Dearden P.K."/>
        </authorList>
    </citation>
    <scope>NUCLEOTIDE SEQUENCE</scope>
    <source>
        <strain evidence="2">Marl-1</strain>
    </source>
</reference>
<sequence>MALVIYASRFSERHEIISSVACKPTDPLTRTRDIVITLQLKIPPTRVAFYRRAMFYSYPIVKRLGIARTKDREVISRCFREMTDLKNEGPIARRHYGTSTVNRRRPTDPTDELHWPNLHSIGVRQRRG</sequence>
<feature type="compositionally biased region" description="Basic and acidic residues" evidence="1">
    <location>
        <begin position="105"/>
        <end position="114"/>
    </location>
</feature>
<evidence type="ECO:0000256" key="1">
    <source>
        <dbReference type="SAM" id="MobiDB-lite"/>
    </source>
</evidence>
<dbReference type="Proteomes" id="UP000614350">
    <property type="component" value="Unassembled WGS sequence"/>
</dbReference>
<comment type="caution">
    <text evidence="2">The sequence shown here is derived from an EMBL/GenBank/DDBJ whole genome shotgun (WGS) entry which is preliminary data.</text>
</comment>
<evidence type="ECO:0000313" key="3">
    <source>
        <dbReference type="Proteomes" id="UP000614350"/>
    </source>
</evidence>
<dbReference type="AlphaFoldDB" id="A0A834NGQ1"/>
<gene>
    <name evidence="2" type="ORF">HZH66_002932</name>
</gene>
<accession>A0A834NGQ1</accession>
<evidence type="ECO:0000313" key="2">
    <source>
        <dbReference type="EMBL" id="KAF7408395.1"/>
    </source>
</evidence>
<proteinExistence type="predicted"/>
<keyword evidence="3" id="KW-1185">Reference proteome</keyword>
<dbReference type="EMBL" id="JACSEA010000002">
    <property type="protein sequence ID" value="KAF7408395.1"/>
    <property type="molecule type" value="Genomic_DNA"/>
</dbReference>
<organism evidence="2 3">
    <name type="scientific">Vespula vulgaris</name>
    <name type="common">Yellow jacket</name>
    <name type="synonym">Wasp</name>
    <dbReference type="NCBI Taxonomy" id="7454"/>
    <lineage>
        <taxon>Eukaryota</taxon>
        <taxon>Metazoa</taxon>
        <taxon>Ecdysozoa</taxon>
        <taxon>Arthropoda</taxon>
        <taxon>Hexapoda</taxon>
        <taxon>Insecta</taxon>
        <taxon>Pterygota</taxon>
        <taxon>Neoptera</taxon>
        <taxon>Endopterygota</taxon>
        <taxon>Hymenoptera</taxon>
        <taxon>Apocrita</taxon>
        <taxon>Aculeata</taxon>
        <taxon>Vespoidea</taxon>
        <taxon>Vespidae</taxon>
        <taxon>Vespinae</taxon>
        <taxon>Vespula</taxon>
    </lineage>
</organism>
<feature type="region of interest" description="Disordered" evidence="1">
    <location>
        <begin position="95"/>
        <end position="114"/>
    </location>
</feature>
<name>A0A834NGQ1_VESVU</name>
<protein>
    <submittedName>
        <fullName evidence="2">Uncharacterized protein</fullName>
    </submittedName>
</protein>